<name>A0AAW3T2Y4_9MICO</name>
<dbReference type="RefSeq" id="WP_182515223.1">
    <property type="nucleotide sequence ID" value="NZ_JACGXP010000001.1"/>
</dbReference>
<dbReference type="EMBL" id="JACGXP010000001">
    <property type="protein sequence ID" value="MBA8989556.1"/>
    <property type="molecule type" value="Genomic_DNA"/>
</dbReference>
<evidence type="ECO:0000313" key="3">
    <source>
        <dbReference type="Proteomes" id="UP000590225"/>
    </source>
</evidence>
<protein>
    <submittedName>
        <fullName evidence="2">Uncharacterized LabA/DUF88 family protein</fullName>
    </submittedName>
</protein>
<feature type="domain" description="NYN" evidence="1">
    <location>
        <begin position="6"/>
        <end position="178"/>
    </location>
</feature>
<dbReference type="Gene3D" id="3.40.50.1010">
    <property type="entry name" value="5'-nuclease"/>
    <property type="match status" value="1"/>
</dbReference>
<proteinExistence type="predicted"/>
<dbReference type="InterPro" id="IPR021139">
    <property type="entry name" value="NYN"/>
</dbReference>
<accession>A0AAW3T2Y4</accession>
<organism evidence="2 3">
    <name type="scientific">Curtobacterium pusillum</name>
    <dbReference type="NCBI Taxonomy" id="69373"/>
    <lineage>
        <taxon>Bacteria</taxon>
        <taxon>Bacillati</taxon>
        <taxon>Actinomycetota</taxon>
        <taxon>Actinomycetes</taxon>
        <taxon>Micrococcales</taxon>
        <taxon>Microbacteriaceae</taxon>
        <taxon>Curtobacterium</taxon>
    </lineage>
</organism>
<reference evidence="2 3" key="1">
    <citation type="submission" date="2020-07" db="EMBL/GenBank/DDBJ databases">
        <title>Above-ground endophytic microbial communities from plants in different locations in the United States.</title>
        <authorList>
            <person name="Frank C."/>
        </authorList>
    </citation>
    <scope>NUCLEOTIDE SEQUENCE [LARGE SCALE GENOMIC DNA]</scope>
    <source>
        <strain evidence="2 3">WPL5_2</strain>
    </source>
</reference>
<dbReference type="Pfam" id="PF01936">
    <property type="entry name" value="NYN"/>
    <property type="match status" value="1"/>
</dbReference>
<evidence type="ECO:0000313" key="2">
    <source>
        <dbReference type="EMBL" id="MBA8989556.1"/>
    </source>
</evidence>
<sequence>MGASRRAGVYIDGFNLYRRALEQRPECRWLDVRALCELLLPEFDVVLVRYFTANIKFVEGEDPASPARQRAYLRALQTLPGVTLHFGTFRSDRRWMAVSPLVLDEDGAPRTVRVRKIEEKGSDVSLAAHLVCDAMSGLVDAVFLLSNDSDFVDALRLARECAGAEIGLISPTAAPARSLLALEPDQVRHVRASALRAAQLPERIADEHGTIVRPKRWSA</sequence>
<dbReference type="Proteomes" id="UP000590225">
    <property type="component" value="Unassembled WGS sequence"/>
</dbReference>
<dbReference type="AlphaFoldDB" id="A0AAW3T2Y4"/>
<dbReference type="CDD" id="cd18722">
    <property type="entry name" value="PIN_NicB-like"/>
    <property type="match status" value="1"/>
</dbReference>
<comment type="caution">
    <text evidence="2">The sequence shown here is derived from an EMBL/GenBank/DDBJ whole genome shotgun (WGS) entry which is preliminary data.</text>
</comment>
<gene>
    <name evidence="2" type="ORF">FHW23_000788</name>
</gene>
<evidence type="ECO:0000259" key="1">
    <source>
        <dbReference type="Pfam" id="PF01936"/>
    </source>
</evidence>
<dbReference type="GO" id="GO:0004540">
    <property type="term" value="F:RNA nuclease activity"/>
    <property type="evidence" value="ECO:0007669"/>
    <property type="project" value="InterPro"/>
</dbReference>